<protein>
    <submittedName>
        <fullName evidence="4">Ribosomal protein S18 acetylase RimI</fullName>
    </submittedName>
</protein>
<evidence type="ECO:0000256" key="1">
    <source>
        <dbReference type="ARBA" id="ARBA00022679"/>
    </source>
</evidence>
<keyword evidence="5" id="KW-1185">Reference proteome</keyword>
<evidence type="ECO:0000313" key="4">
    <source>
        <dbReference type="EMBL" id="SMF12704.1"/>
    </source>
</evidence>
<keyword evidence="4" id="KW-0687">Ribonucleoprotein</keyword>
<evidence type="ECO:0000256" key="2">
    <source>
        <dbReference type="ARBA" id="ARBA00023315"/>
    </source>
</evidence>
<keyword evidence="4" id="KW-0689">Ribosomal protein</keyword>
<gene>
    <name evidence="4" type="ORF">SAMN02744124_01440</name>
</gene>
<dbReference type="SUPFAM" id="SSF55729">
    <property type="entry name" value="Acyl-CoA N-acyltransferases (Nat)"/>
    <property type="match status" value="2"/>
</dbReference>
<name>A0ABY1LYG0_9BACL</name>
<proteinExistence type="predicted"/>
<dbReference type="Pfam" id="PF00583">
    <property type="entry name" value="Acetyltransf_1"/>
    <property type="match status" value="2"/>
</dbReference>
<dbReference type="RefSeq" id="WP_176221908.1">
    <property type="nucleotide sequence ID" value="NZ_FXAE01000010.1"/>
</dbReference>
<comment type="caution">
    <text evidence="4">The sequence shown here is derived from an EMBL/GenBank/DDBJ whole genome shotgun (WGS) entry which is preliminary data.</text>
</comment>
<reference evidence="4 5" key="1">
    <citation type="submission" date="2017-04" db="EMBL/GenBank/DDBJ databases">
        <authorList>
            <person name="Varghese N."/>
            <person name="Submissions S."/>
        </authorList>
    </citation>
    <scope>NUCLEOTIDE SEQUENCE [LARGE SCALE GENOMIC DNA]</scope>
    <source>
        <strain evidence="4 5">J12</strain>
    </source>
</reference>
<dbReference type="Proteomes" id="UP000192939">
    <property type="component" value="Unassembled WGS sequence"/>
</dbReference>
<dbReference type="PROSITE" id="PS51186">
    <property type="entry name" value="GNAT"/>
    <property type="match status" value="2"/>
</dbReference>
<keyword evidence="1" id="KW-0808">Transferase</keyword>
<feature type="domain" description="N-acetyltransferase" evidence="3">
    <location>
        <begin position="152"/>
        <end position="290"/>
    </location>
</feature>
<dbReference type="InterPro" id="IPR000182">
    <property type="entry name" value="GNAT_dom"/>
</dbReference>
<feature type="domain" description="N-acetyltransferase" evidence="3">
    <location>
        <begin position="7"/>
        <end position="152"/>
    </location>
</feature>
<evidence type="ECO:0000313" key="5">
    <source>
        <dbReference type="Proteomes" id="UP000192939"/>
    </source>
</evidence>
<evidence type="ECO:0000259" key="3">
    <source>
        <dbReference type="PROSITE" id="PS51186"/>
    </source>
</evidence>
<dbReference type="GO" id="GO:0005840">
    <property type="term" value="C:ribosome"/>
    <property type="evidence" value="ECO:0007669"/>
    <property type="project" value="UniProtKB-KW"/>
</dbReference>
<organism evidence="4 5">
    <name type="scientific">Paenibacillus barengoltzii J12</name>
    <dbReference type="NCBI Taxonomy" id="935846"/>
    <lineage>
        <taxon>Bacteria</taxon>
        <taxon>Bacillati</taxon>
        <taxon>Bacillota</taxon>
        <taxon>Bacilli</taxon>
        <taxon>Bacillales</taxon>
        <taxon>Paenibacillaceae</taxon>
        <taxon>Paenibacillus</taxon>
    </lineage>
</organism>
<keyword evidence="2" id="KW-0012">Acyltransferase</keyword>
<accession>A0ABY1LYG0</accession>
<sequence length="290" mass="33303">MADYLLTQLTGFSPEALDPIRELERICRETDGTDLRIGLDNLTADSSDRVYLYQTEGRLIGYFSWYSVDGIEANISAMVHPQRRRQGIFRALLEAAAKDMRKQGIQSCRFKVPADSDAGQHTMEHLGTKFDKSQYAMEFQALHHEELRNPNLVIRPETLEDFGFMVRCSTQAFGDSEEWTLRYFGNTREPHRHAYIGFDGAERVGMIRVKLLGSDTAVIHDFCVSPDIQGRGYGRDILMQTVRLLLSEGRTRIRLSVITENRSALELYRRIGFGIVSKSDYYICNLEVWR</sequence>
<dbReference type="CDD" id="cd04301">
    <property type="entry name" value="NAT_SF"/>
    <property type="match status" value="2"/>
</dbReference>
<dbReference type="EMBL" id="FXAE01000010">
    <property type="protein sequence ID" value="SMF12704.1"/>
    <property type="molecule type" value="Genomic_DNA"/>
</dbReference>
<dbReference type="InterPro" id="IPR050832">
    <property type="entry name" value="Bact_Acetyltransf"/>
</dbReference>
<dbReference type="PANTHER" id="PTHR43877:SF2">
    <property type="entry name" value="AMINOALKYLPHOSPHONATE N-ACETYLTRANSFERASE-RELATED"/>
    <property type="match status" value="1"/>
</dbReference>
<dbReference type="InterPro" id="IPR016181">
    <property type="entry name" value="Acyl_CoA_acyltransferase"/>
</dbReference>
<dbReference type="PANTHER" id="PTHR43877">
    <property type="entry name" value="AMINOALKYLPHOSPHONATE N-ACETYLTRANSFERASE-RELATED-RELATED"/>
    <property type="match status" value="1"/>
</dbReference>
<dbReference type="Gene3D" id="3.40.630.30">
    <property type="match status" value="1"/>
</dbReference>